<dbReference type="GO" id="GO:0020037">
    <property type="term" value="F:heme binding"/>
    <property type="evidence" value="ECO:0007669"/>
    <property type="project" value="InterPro"/>
</dbReference>
<comment type="similarity">
    <text evidence="1">Belongs to the cytochrome P450 family.</text>
</comment>
<evidence type="ECO:0000256" key="4">
    <source>
        <dbReference type="ARBA" id="ARBA00023033"/>
    </source>
</evidence>
<evidence type="ECO:0000256" key="2">
    <source>
        <dbReference type="ARBA" id="ARBA00022723"/>
    </source>
</evidence>
<name>A0A914CTY5_9BILA</name>
<reference evidence="6" key="1">
    <citation type="submission" date="2022-11" db="UniProtKB">
        <authorList>
            <consortium name="WormBaseParasite"/>
        </authorList>
    </citation>
    <scope>IDENTIFICATION</scope>
</reference>
<organism evidence="5 6">
    <name type="scientific">Acrobeloides nanus</name>
    <dbReference type="NCBI Taxonomy" id="290746"/>
    <lineage>
        <taxon>Eukaryota</taxon>
        <taxon>Metazoa</taxon>
        <taxon>Ecdysozoa</taxon>
        <taxon>Nematoda</taxon>
        <taxon>Chromadorea</taxon>
        <taxon>Rhabditida</taxon>
        <taxon>Tylenchina</taxon>
        <taxon>Cephalobomorpha</taxon>
        <taxon>Cephaloboidea</taxon>
        <taxon>Cephalobidae</taxon>
        <taxon>Acrobeloides</taxon>
    </lineage>
</organism>
<dbReference type="GO" id="GO:0006082">
    <property type="term" value="P:organic acid metabolic process"/>
    <property type="evidence" value="ECO:0007669"/>
    <property type="project" value="TreeGrafter"/>
</dbReference>
<dbReference type="Gene3D" id="1.10.630.10">
    <property type="entry name" value="Cytochrome P450"/>
    <property type="match status" value="1"/>
</dbReference>
<dbReference type="PRINTS" id="PR00463">
    <property type="entry name" value="EP450I"/>
</dbReference>
<dbReference type="PANTHER" id="PTHR24300:SF338">
    <property type="entry name" value="CYTOCHROME P450 CYP36A1-RELATED"/>
    <property type="match status" value="1"/>
</dbReference>
<dbReference type="SUPFAM" id="SSF48264">
    <property type="entry name" value="Cytochrome P450"/>
    <property type="match status" value="1"/>
</dbReference>
<dbReference type="InterPro" id="IPR001128">
    <property type="entry name" value="Cyt_P450"/>
</dbReference>
<evidence type="ECO:0000256" key="1">
    <source>
        <dbReference type="ARBA" id="ARBA00010617"/>
    </source>
</evidence>
<evidence type="ECO:0000313" key="6">
    <source>
        <dbReference type="WBParaSite" id="ACRNAN_scaffold14264.g32924.t1"/>
    </source>
</evidence>
<dbReference type="PANTHER" id="PTHR24300">
    <property type="entry name" value="CYTOCHROME P450 508A4-RELATED"/>
    <property type="match status" value="1"/>
</dbReference>
<proteinExistence type="inferred from homology"/>
<dbReference type="InterPro" id="IPR036396">
    <property type="entry name" value="Cyt_P450_sf"/>
</dbReference>
<keyword evidence="5" id="KW-1185">Reference proteome</keyword>
<accession>A0A914CTY5</accession>
<dbReference type="GO" id="GO:0005737">
    <property type="term" value="C:cytoplasm"/>
    <property type="evidence" value="ECO:0007669"/>
    <property type="project" value="TreeGrafter"/>
</dbReference>
<dbReference type="InterPro" id="IPR002401">
    <property type="entry name" value="Cyt_P450_E_grp-I"/>
</dbReference>
<dbReference type="GO" id="GO:0006805">
    <property type="term" value="P:xenobiotic metabolic process"/>
    <property type="evidence" value="ECO:0007669"/>
    <property type="project" value="TreeGrafter"/>
</dbReference>
<dbReference type="AlphaFoldDB" id="A0A914CTY5"/>
<dbReference type="Pfam" id="PF00067">
    <property type="entry name" value="p450"/>
    <property type="match status" value="1"/>
</dbReference>
<protein>
    <submittedName>
        <fullName evidence="6">Cytochrome P450</fullName>
    </submittedName>
</protein>
<dbReference type="WBParaSite" id="ACRNAN_scaffold14264.g32924.t1">
    <property type="protein sequence ID" value="ACRNAN_scaffold14264.g32924.t1"/>
    <property type="gene ID" value="ACRNAN_scaffold14264.g32924"/>
</dbReference>
<keyword evidence="4" id="KW-0560">Oxidoreductase</keyword>
<keyword evidence="2" id="KW-0479">Metal-binding</keyword>
<dbReference type="InterPro" id="IPR050182">
    <property type="entry name" value="Cytochrome_P450_fam2"/>
</dbReference>
<evidence type="ECO:0000256" key="3">
    <source>
        <dbReference type="ARBA" id="ARBA00023004"/>
    </source>
</evidence>
<keyword evidence="3" id="KW-0408">Iron</keyword>
<dbReference type="Proteomes" id="UP000887540">
    <property type="component" value="Unplaced"/>
</dbReference>
<evidence type="ECO:0000313" key="5">
    <source>
        <dbReference type="Proteomes" id="UP000887540"/>
    </source>
</evidence>
<dbReference type="GO" id="GO:0005506">
    <property type="term" value="F:iron ion binding"/>
    <property type="evidence" value="ECO:0007669"/>
    <property type="project" value="InterPro"/>
</dbReference>
<sequence length="235" mass="27648">MHKDMIKWKKVYGNIFTLWMPDPYIIVNDYEALKEYFIKQGEIFAGRPNLNVMADFLGGQYGLFINDNSWYKSQRRFALHVLRDFGLGRPILQDTIIDQANKMVQLLEKAKGAPVDLIPYFTSSVGNVIFQLVFGYVREHTDPELHMFKANLDFIVESLSSPIALLVELSFKFKMLDRMFGGAYMKGLEKNDEILEFLRKEVDEHKKTINYENEPRDYIDAFLKEMHRREKENNL</sequence>
<dbReference type="GO" id="GO:0016712">
    <property type="term" value="F:oxidoreductase activity, acting on paired donors, with incorporation or reduction of molecular oxygen, reduced flavin or flavoprotein as one donor, and incorporation of one atom of oxygen"/>
    <property type="evidence" value="ECO:0007669"/>
    <property type="project" value="TreeGrafter"/>
</dbReference>
<keyword evidence="4" id="KW-0503">Monooxygenase</keyword>